<dbReference type="AlphaFoldDB" id="A0A7J6Q7W3"/>
<name>A0A7J6Q7W3_PEROL</name>
<comment type="caution">
    <text evidence="2">The sequence shown here is derived from an EMBL/GenBank/DDBJ whole genome shotgun (WGS) entry which is preliminary data.</text>
</comment>
<dbReference type="EMBL" id="JABANM010031912">
    <property type="protein sequence ID" value="KAF4703786.1"/>
    <property type="molecule type" value="Genomic_DNA"/>
</dbReference>
<feature type="compositionally biased region" description="Basic and acidic residues" evidence="1">
    <location>
        <begin position="214"/>
        <end position="230"/>
    </location>
</feature>
<organism evidence="2 3">
    <name type="scientific">Perkinsus olseni</name>
    <name type="common">Perkinsus atlanticus</name>
    <dbReference type="NCBI Taxonomy" id="32597"/>
    <lineage>
        <taxon>Eukaryota</taxon>
        <taxon>Sar</taxon>
        <taxon>Alveolata</taxon>
        <taxon>Perkinsozoa</taxon>
        <taxon>Perkinsea</taxon>
        <taxon>Perkinsida</taxon>
        <taxon>Perkinsidae</taxon>
        <taxon>Perkinsus</taxon>
    </lineage>
</organism>
<protein>
    <submittedName>
        <fullName evidence="2">Uncharacterized protein</fullName>
    </submittedName>
</protein>
<evidence type="ECO:0000313" key="3">
    <source>
        <dbReference type="Proteomes" id="UP000574390"/>
    </source>
</evidence>
<feature type="compositionally biased region" description="Basic and acidic residues" evidence="1">
    <location>
        <begin position="191"/>
        <end position="207"/>
    </location>
</feature>
<feature type="region of interest" description="Disordered" evidence="1">
    <location>
        <begin position="100"/>
        <end position="119"/>
    </location>
</feature>
<evidence type="ECO:0000256" key="1">
    <source>
        <dbReference type="SAM" id="MobiDB-lite"/>
    </source>
</evidence>
<evidence type="ECO:0000313" key="2">
    <source>
        <dbReference type="EMBL" id="KAF4703786.1"/>
    </source>
</evidence>
<feature type="region of interest" description="Disordered" evidence="1">
    <location>
        <begin position="186"/>
        <end position="252"/>
    </location>
</feature>
<feature type="non-terminal residue" evidence="2">
    <location>
        <position position="1"/>
    </location>
</feature>
<reference evidence="2 3" key="1">
    <citation type="submission" date="2020-04" db="EMBL/GenBank/DDBJ databases">
        <title>Perkinsus olseni comparative genomics.</title>
        <authorList>
            <person name="Bogema D.R."/>
        </authorList>
    </citation>
    <scope>NUCLEOTIDE SEQUENCE [LARGE SCALE GENOMIC DNA]</scope>
    <source>
        <strain evidence="2">ATCC PRA-205</strain>
    </source>
</reference>
<dbReference type="Proteomes" id="UP000574390">
    <property type="component" value="Unassembled WGS sequence"/>
</dbReference>
<gene>
    <name evidence="2" type="ORF">FOZ62_010289</name>
</gene>
<sequence length="282" mass="31559">EGSTTYRELKHKLDALFEALERKPCPAWEQRTTLMLDASPEAARQSRRERRARLKSLATQRMVDVQANGGELDGWTPNEHLSSVRKLSEDTLYNLISRRSAPMVPSDGPPSHNLPERRGPCGRAANAFYERLLMPVADRIDGGFNRVNGDLAGLAGRVDGYLDVVERQLDPNFKYHEAAAKAASSSTLEGTLERWRPRRDSRAEGKASHALCYDIERSSRRGASDRDRRGGSAGKHSRRRGARMPDSEQHRSRLASAGGTLMMAFHSAWVSVITPVRVMRDR</sequence>
<feature type="non-terminal residue" evidence="2">
    <location>
        <position position="282"/>
    </location>
</feature>
<accession>A0A7J6Q7W3</accession>
<proteinExistence type="predicted"/>